<dbReference type="GO" id="GO:0006364">
    <property type="term" value="P:rRNA processing"/>
    <property type="evidence" value="ECO:0007669"/>
    <property type="project" value="UniProtKB-UniRule"/>
</dbReference>
<dbReference type="GO" id="GO:0005840">
    <property type="term" value="C:ribosome"/>
    <property type="evidence" value="ECO:0007669"/>
    <property type="project" value="InterPro"/>
</dbReference>
<evidence type="ECO:0000256" key="3">
    <source>
        <dbReference type="ARBA" id="ARBA00022552"/>
    </source>
</evidence>
<dbReference type="Gene3D" id="2.30.30.240">
    <property type="entry name" value="PRC-barrel domain"/>
    <property type="match status" value="1"/>
</dbReference>
<keyword evidence="9" id="KW-1185">Reference proteome</keyword>
<feature type="domain" description="RimM N-terminal" evidence="6">
    <location>
        <begin position="1"/>
        <end position="81"/>
    </location>
</feature>
<comment type="subcellular location">
    <subcellularLocation>
        <location evidence="5">Cytoplasm</location>
    </subcellularLocation>
</comment>
<evidence type="ECO:0000259" key="7">
    <source>
        <dbReference type="Pfam" id="PF24986"/>
    </source>
</evidence>
<dbReference type="InterPro" id="IPR002676">
    <property type="entry name" value="RimM_N"/>
</dbReference>
<comment type="domain">
    <text evidence="5">The PRC barrel domain binds ribosomal protein uS19.</text>
</comment>
<comment type="subunit">
    <text evidence="5">Binds ribosomal protein uS19.</text>
</comment>
<name>A0A6M4HAP8_9PROT</name>
<dbReference type="InterPro" id="IPR036976">
    <property type="entry name" value="RimM_N_sf"/>
</dbReference>
<organism evidence="8 9">
    <name type="scientific">Usitatibacter palustris</name>
    <dbReference type="NCBI Taxonomy" id="2732487"/>
    <lineage>
        <taxon>Bacteria</taxon>
        <taxon>Pseudomonadati</taxon>
        <taxon>Pseudomonadota</taxon>
        <taxon>Betaproteobacteria</taxon>
        <taxon>Nitrosomonadales</taxon>
        <taxon>Usitatibacteraceae</taxon>
        <taxon>Usitatibacter</taxon>
    </lineage>
</organism>
<dbReference type="SUPFAM" id="SSF50346">
    <property type="entry name" value="PRC-barrel domain"/>
    <property type="match status" value="1"/>
</dbReference>
<keyword evidence="1 5" id="KW-0963">Cytoplasm</keyword>
<keyword evidence="4 5" id="KW-0143">Chaperone</keyword>
<dbReference type="Pfam" id="PF24986">
    <property type="entry name" value="PRC_RimM"/>
    <property type="match status" value="1"/>
</dbReference>
<dbReference type="InterPro" id="IPR011033">
    <property type="entry name" value="PRC_barrel-like_sf"/>
</dbReference>
<gene>
    <name evidence="5 8" type="primary">rimM</name>
    <name evidence="8" type="ORF">DSM104440_03466</name>
</gene>
<evidence type="ECO:0000313" key="8">
    <source>
        <dbReference type="EMBL" id="QJR16631.1"/>
    </source>
</evidence>
<evidence type="ECO:0000256" key="2">
    <source>
        <dbReference type="ARBA" id="ARBA00022517"/>
    </source>
</evidence>
<evidence type="ECO:0000259" key="6">
    <source>
        <dbReference type="Pfam" id="PF01782"/>
    </source>
</evidence>
<dbReference type="GO" id="GO:0043022">
    <property type="term" value="F:ribosome binding"/>
    <property type="evidence" value="ECO:0007669"/>
    <property type="project" value="InterPro"/>
</dbReference>
<accession>A0A6M4HAP8</accession>
<dbReference type="InterPro" id="IPR011961">
    <property type="entry name" value="RimM"/>
</dbReference>
<comment type="function">
    <text evidence="5">An accessory protein needed during the final step in the assembly of 30S ribosomal subunit, possibly for assembly of the head region. Essential for efficient processing of 16S rRNA. May be needed both before and after RbfA during the maturation of 16S rRNA. It has affinity for free ribosomal 30S subunits but not for 70S ribosomes.</text>
</comment>
<dbReference type="Pfam" id="PF01782">
    <property type="entry name" value="RimM"/>
    <property type="match status" value="1"/>
</dbReference>
<evidence type="ECO:0000256" key="1">
    <source>
        <dbReference type="ARBA" id="ARBA00022490"/>
    </source>
</evidence>
<protein>
    <recommendedName>
        <fullName evidence="5">Ribosome maturation factor RimM</fullName>
    </recommendedName>
</protein>
<evidence type="ECO:0000256" key="5">
    <source>
        <dbReference type="HAMAP-Rule" id="MF_00014"/>
    </source>
</evidence>
<keyword evidence="3 5" id="KW-0698">rRNA processing</keyword>
<dbReference type="InterPro" id="IPR056792">
    <property type="entry name" value="PRC_RimM"/>
</dbReference>
<evidence type="ECO:0000256" key="4">
    <source>
        <dbReference type="ARBA" id="ARBA00023186"/>
    </source>
</evidence>
<dbReference type="GO" id="GO:0005737">
    <property type="term" value="C:cytoplasm"/>
    <property type="evidence" value="ECO:0007669"/>
    <property type="project" value="UniProtKB-SubCell"/>
</dbReference>
<dbReference type="PANTHER" id="PTHR33692:SF1">
    <property type="entry name" value="RIBOSOME MATURATION FACTOR RIMM"/>
    <property type="match status" value="1"/>
</dbReference>
<dbReference type="Proteomes" id="UP000503096">
    <property type="component" value="Chromosome"/>
</dbReference>
<reference evidence="8 9" key="1">
    <citation type="submission" date="2020-04" db="EMBL/GenBank/DDBJ databases">
        <title>Usitatibacter rugosus gen. nov., sp. nov. and Usitatibacter palustris sp. nov., novel members of Usitatibacteraceae fam. nov. within the order Nitrosomonadales isolated from soil.</title>
        <authorList>
            <person name="Huber K.J."/>
            <person name="Neumann-Schaal M."/>
            <person name="Geppert A."/>
            <person name="Luckner M."/>
            <person name="Wanner G."/>
            <person name="Overmann J."/>
        </authorList>
    </citation>
    <scope>NUCLEOTIDE SEQUENCE [LARGE SCALE GENOMIC DNA]</scope>
    <source>
        <strain evidence="8 9">Swamp67</strain>
    </source>
</reference>
<dbReference type="NCBIfam" id="TIGR02273">
    <property type="entry name" value="16S_RimM"/>
    <property type="match status" value="1"/>
</dbReference>
<dbReference type="AlphaFoldDB" id="A0A6M4HAP8"/>
<dbReference type="EMBL" id="CP053073">
    <property type="protein sequence ID" value="QJR16631.1"/>
    <property type="molecule type" value="Genomic_DNA"/>
</dbReference>
<comment type="similarity">
    <text evidence="5">Belongs to the RimM family.</text>
</comment>
<dbReference type="HAMAP" id="MF_00014">
    <property type="entry name" value="Ribosome_mat_RimM"/>
    <property type="match status" value="1"/>
</dbReference>
<feature type="domain" description="Ribosome maturation factor RimM PRC barrel" evidence="7">
    <location>
        <begin position="93"/>
        <end position="155"/>
    </location>
</feature>
<dbReference type="InterPro" id="IPR009000">
    <property type="entry name" value="Transl_B-barrel_sf"/>
</dbReference>
<dbReference type="FunCoup" id="A0A6M4HAP8">
    <property type="interactions" value="461"/>
</dbReference>
<keyword evidence="2 5" id="KW-0690">Ribosome biogenesis</keyword>
<dbReference type="GO" id="GO:0042274">
    <property type="term" value="P:ribosomal small subunit biogenesis"/>
    <property type="evidence" value="ECO:0007669"/>
    <property type="project" value="UniProtKB-UniRule"/>
</dbReference>
<sequence length="161" mass="18103">MGRVSAPFGIQGWVKLKAFTESADGLADFPRWLLKLPEGWREHVIEEFAVRSASTVAKFEGVDDRDAAEKLRGCEVAVLRETLGEADKGSIYWIDLLDLEVVNLRGEALGKVAELFQTGETSVLVVKGERERMIPFVDQYVKSVDREARRITVDWEAAYDV</sequence>
<dbReference type="KEGG" id="upl:DSM104440_03466"/>
<dbReference type="Gene3D" id="2.40.30.60">
    <property type="entry name" value="RimM"/>
    <property type="match status" value="1"/>
</dbReference>
<dbReference type="SUPFAM" id="SSF50447">
    <property type="entry name" value="Translation proteins"/>
    <property type="match status" value="1"/>
</dbReference>
<dbReference type="RefSeq" id="WP_171164901.1">
    <property type="nucleotide sequence ID" value="NZ_CP053073.1"/>
</dbReference>
<evidence type="ECO:0000313" key="9">
    <source>
        <dbReference type="Proteomes" id="UP000503096"/>
    </source>
</evidence>
<proteinExistence type="inferred from homology"/>
<dbReference type="PANTHER" id="PTHR33692">
    <property type="entry name" value="RIBOSOME MATURATION FACTOR RIMM"/>
    <property type="match status" value="1"/>
</dbReference>
<dbReference type="InParanoid" id="A0A6M4HAP8"/>